<reference evidence="3 4" key="1">
    <citation type="submission" date="2010-05" db="EMBL/GenBank/DDBJ databases">
        <title>The Genome Sequence of Thecamonas trahens ATCC 50062.</title>
        <authorList>
            <consortium name="The Broad Institute Genome Sequencing Platform"/>
            <person name="Russ C."/>
            <person name="Cuomo C."/>
            <person name="Shea T."/>
            <person name="Young S.K."/>
            <person name="Zeng Q."/>
            <person name="Koehrsen M."/>
            <person name="Haas B."/>
            <person name="Borodovsky M."/>
            <person name="Guigo R."/>
            <person name="Alvarado L."/>
            <person name="Berlin A."/>
            <person name="Bochicchio J."/>
            <person name="Borenstein D."/>
            <person name="Chapman S."/>
            <person name="Chen Z."/>
            <person name="Freedman E."/>
            <person name="Gellesch M."/>
            <person name="Goldberg J."/>
            <person name="Griggs A."/>
            <person name="Gujja S."/>
            <person name="Heilman E."/>
            <person name="Heiman D."/>
            <person name="Hepburn T."/>
            <person name="Howarth C."/>
            <person name="Jen D."/>
            <person name="Larson L."/>
            <person name="Mehta T."/>
            <person name="Park D."/>
            <person name="Pearson M."/>
            <person name="Roberts A."/>
            <person name="Saif S."/>
            <person name="Shenoy N."/>
            <person name="Sisk P."/>
            <person name="Stolte C."/>
            <person name="Sykes S."/>
            <person name="Thomson T."/>
            <person name="Walk T."/>
            <person name="White J."/>
            <person name="Yandava C."/>
            <person name="Burger G."/>
            <person name="Gray M.W."/>
            <person name="Holland P.W.H."/>
            <person name="King N."/>
            <person name="Lang F.B.F."/>
            <person name="Roger A.J."/>
            <person name="Ruiz-Trillo I."/>
            <person name="Lander E."/>
            <person name="Nusbaum C."/>
        </authorList>
    </citation>
    <scope>NUCLEOTIDE SEQUENCE [LARGE SCALE GENOMIC DNA]</scope>
    <source>
        <strain evidence="3 4">ATCC 50062</strain>
    </source>
</reference>
<protein>
    <recommendedName>
        <fullName evidence="2">Spt20-like SEP domain-containing protein</fullName>
    </recommendedName>
</protein>
<dbReference type="InterPro" id="IPR046468">
    <property type="entry name" value="Spt20-like_SEP"/>
</dbReference>
<keyword evidence="4" id="KW-1185">Reference proteome</keyword>
<evidence type="ECO:0000259" key="2">
    <source>
        <dbReference type="Pfam" id="PF12090"/>
    </source>
</evidence>
<dbReference type="GO" id="GO:0000124">
    <property type="term" value="C:SAGA complex"/>
    <property type="evidence" value="ECO:0007669"/>
    <property type="project" value="InterPro"/>
</dbReference>
<dbReference type="RefSeq" id="XP_013758917.1">
    <property type="nucleotide sequence ID" value="XM_013903463.1"/>
</dbReference>
<dbReference type="OrthoDB" id="1932706at2759"/>
<dbReference type="PANTHER" id="PTHR13526">
    <property type="entry name" value="TRANSCRIPTION FACTOR SPT20 HOMOLOG"/>
    <property type="match status" value="1"/>
</dbReference>
<dbReference type="GeneID" id="25563688"/>
<proteinExistence type="predicted"/>
<feature type="region of interest" description="Disordered" evidence="1">
    <location>
        <begin position="1"/>
        <end position="23"/>
    </location>
</feature>
<name>A0A0L0D6R7_THETB</name>
<gene>
    <name evidence="3" type="ORF">AMSG_04126</name>
</gene>
<dbReference type="Proteomes" id="UP000054408">
    <property type="component" value="Unassembled WGS sequence"/>
</dbReference>
<dbReference type="GO" id="GO:0006357">
    <property type="term" value="P:regulation of transcription by RNA polymerase II"/>
    <property type="evidence" value="ECO:0007669"/>
    <property type="project" value="TreeGrafter"/>
</dbReference>
<dbReference type="PANTHER" id="PTHR13526:SF8">
    <property type="entry name" value="TRANSCRIPTION FACTOR SPT20 HOMOLOG"/>
    <property type="match status" value="1"/>
</dbReference>
<dbReference type="AlphaFoldDB" id="A0A0L0D6R7"/>
<dbReference type="Pfam" id="PF12090">
    <property type="entry name" value="Spt20_SEP"/>
    <property type="match status" value="1"/>
</dbReference>
<sequence length="522" mass="57156">MAGRKRRKRTQDEDTSTGAVVADTVPAATPGKSYPEVIAQLASLAQQRRQPCESHAEAVAFSGGGTGAGVPKVVDDLAALVPLVESLPLKRKLDAQLLGPDELVEFVQAADDAVVLTGVPPTSMSSVLVQKGKSKRRTTHLSISEHVVHAYLMPAWPFRAVFKTKASLIVVLANVGYAFGSMPTALHPYSTTASELLASLDAQQLQPFLVELLEDQIPLHYYSGSLVVEIRDFRHKQLPDAPSASDVSTLLAGEPYAVHKVLLEPNYESLMYDLERIHVEQFGGGWTRDERILLEKRLLHALHPPVCLDPSLRVAQVANCVAYNTHKFTVRPDPSIDVLIAKYDLFKTLADVITHTATKFNLLSFLTEQRRHGKPITSLQGDPMSPLHVAPHNASLAKPTTLAALAAAPPPTRKSPLYSAAPPSFDQAIRPYRGVKFAAVKENSKQCSLAIYNTAESIYTARLQFAAERYVAQIQRLFEKEGFVCIENRLYAPPKLPTDAPPHAAAESTNPHYTYFRHPAAH</sequence>
<evidence type="ECO:0000256" key="1">
    <source>
        <dbReference type="SAM" id="MobiDB-lite"/>
    </source>
</evidence>
<accession>A0A0L0D6R7</accession>
<dbReference type="GO" id="GO:0003712">
    <property type="term" value="F:transcription coregulator activity"/>
    <property type="evidence" value="ECO:0007669"/>
    <property type="project" value="InterPro"/>
</dbReference>
<feature type="domain" description="Spt20-like SEP" evidence="2">
    <location>
        <begin position="164"/>
        <end position="319"/>
    </location>
</feature>
<evidence type="ECO:0000313" key="3">
    <source>
        <dbReference type="EMBL" id="KNC47895.1"/>
    </source>
</evidence>
<evidence type="ECO:0000313" key="4">
    <source>
        <dbReference type="Proteomes" id="UP000054408"/>
    </source>
</evidence>
<organism evidence="3 4">
    <name type="scientific">Thecamonas trahens ATCC 50062</name>
    <dbReference type="NCBI Taxonomy" id="461836"/>
    <lineage>
        <taxon>Eukaryota</taxon>
        <taxon>Apusozoa</taxon>
        <taxon>Apusomonadida</taxon>
        <taxon>Apusomonadidae</taxon>
        <taxon>Thecamonas</taxon>
    </lineage>
</organism>
<dbReference type="STRING" id="461836.A0A0L0D6R7"/>
<dbReference type="InterPro" id="IPR021950">
    <property type="entry name" value="Spt20"/>
</dbReference>
<dbReference type="EMBL" id="GL349449">
    <property type="protein sequence ID" value="KNC47895.1"/>
    <property type="molecule type" value="Genomic_DNA"/>
</dbReference>